<dbReference type="Proteomes" id="UP000224056">
    <property type="component" value="Chromosome"/>
</dbReference>
<accession>A0AAD0ABB9</accession>
<evidence type="ECO:0000313" key="2">
    <source>
        <dbReference type="Proteomes" id="UP000224056"/>
    </source>
</evidence>
<organism evidence="1 2">
    <name type="scientific">Bifidobacterium asteroides DSM 20089</name>
    <dbReference type="NCBI Taxonomy" id="1437594"/>
    <lineage>
        <taxon>Bacteria</taxon>
        <taxon>Bacillati</taxon>
        <taxon>Actinomycetota</taxon>
        <taxon>Actinomycetes</taxon>
        <taxon>Bifidobacteriales</taxon>
        <taxon>Bifidobacteriaceae</taxon>
        <taxon>Bifidobacterium</taxon>
    </lineage>
</organism>
<proteinExistence type="predicted"/>
<name>A0AAD0ABB9_9BIFI</name>
<dbReference type="EMBL" id="CP017696">
    <property type="protein sequence ID" value="ATO42059.1"/>
    <property type="molecule type" value="Genomic_DNA"/>
</dbReference>
<dbReference type="Gene3D" id="1.10.260.40">
    <property type="entry name" value="lambda repressor-like DNA-binding domains"/>
    <property type="match status" value="1"/>
</dbReference>
<dbReference type="GO" id="GO:0003677">
    <property type="term" value="F:DNA binding"/>
    <property type="evidence" value="ECO:0007669"/>
    <property type="project" value="InterPro"/>
</dbReference>
<gene>
    <name evidence="1" type="ORF">BA20089_08025</name>
</gene>
<dbReference type="AlphaFoldDB" id="A0AAD0ABB9"/>
<dbReference type="InterPro" id="IPR010982">
    <property type="entry name" value="Lambda_DNA-bd_dom_sf"/>
</dbReference>
<evidence type="ECO:0008006" key="3">
    <source>
        <dbReference type="Google" id="ProtNLM"/>
    </source>
</evidence>
<dbReference type="RefSeq" id="WP_015021086.1">
    <property type="nucleotide sequence ID" value="NZ_CP017696.1"/>
</dbReference>
<dbReference type="GeneID" id="93051325"/>
<protein>
    <recommendedName>
        <fullName evidence="3">XRE family transcriptional regulator</fullName>
    </recommendedName>
</protein>
<reference evidence="1 2" key="1">
    <citation type="submission" date="2016-10" db="EMBL/GenBank/DDBJ databases">
        <title>The whole genome sequencing and assembly of B. asteroides DSM 20089 strain.</title>
        <authorList>
            <person name="Lee Y.-J."/>
            <person name="Park M.-K."/>
            <person name="Yi H."/>
            <person name="Bahn Y.-S."/>
            <person name="Kim J.F."/>
            <person name="Lee D.-W."/>
        </authorList>
    </citation>
    <scope>NUCLEOTIDE SEQUENCE [LARGE SCALE GENOMIC DNA]</scope>
    <source>
        <strain evidence="1 2">DSM 20089</strain>
    </source>
</reference>
<sequence>MDKTDPAWKNYAQELGINIARVRTAKGYFENRVVADVGLSRFTYWKLERRESNPDTPANPRLRSILAVTQALDVELADQLPKHIPDLRRR</sequence>
<evidence type="ECO:0000313" key="1">
    <source>
        <dbReference type="EMBL" id="ATO42059.1"/>
    </source>
</evidence>
<dbReference type="SUPFAM" id="SSF47413">
    <property type="entry name" value="lambda repressor-like DNA-binding domains"/>
    <property type="match status" value="1"/>
</dbReference>